<keyword evidence="1" id="KW-1133">Transmembrane helix</keyword>
<sequence>MKNTIISFIVFISTIIFISFSLKYLNTISLNLKQNNIKLENNIKENSWEKANKASEEFINQWNKSSKKLALFLNHDELDKINYEITELSYFVKTKDKDECLSRTTKIKFFLKHILELEKINIENVF</sequence>
<reference evidence="2 3" key="1">
    <citation type="submission" date="2016-06" db="EMBL/GenBank/DDBJ databases">
        <title>Genome sequence of Clostridium acetireducens DSM 10703.</title>
        <authorList>
            <person name="Poehlein A."/>
            <person name="Fluechter S."/>
            <person name="Duerre P."/>
            <person name="Daniel R."/>
        </authorList>
    </citation>
    <scope>NUCLEOTIDE SEQUENCE [LARGE SCALE GENOMIC DNA]</scope>
    <source>
        <strain evidence="2 3">DSM 10703</strain>
    </source>
</reference>
<evidence type="ECO:0000256" key="1">
    <source>
        <dbReference type="SAM" id="Phobius"/>
    </source>
</evidence>
<accession>A0A1E8EWT0</accession>
<dbReference type="Pfam" id="PF14276">
    <property type="entry name" value="DUF4363"/>
    <property type="match status" value="1"/>
</dbReference>
<protein>
    <recommendedName>
        <fullName evidence="4">DUF4363 domain-containing protein</fullName>
    </recommendedName>
</protein>
<dbReference type="InterPro" id="IPR025373">
    <property type="entry name" value="DUF4363"/>
</dbReference>
<comment type="caution">
    <text evidence="2">The sequence shown here is derived from an EMBL/GenBank/DDBJ whole genome shotgun (WGS) entry which is preliminary data.</text>
</comment>
<evidence type="ECO:0000313" key="3">
    <source>
        <dbReference type="Proteomes" id="UP000175744"/>
    </source>
</evidence>
<feature type="transmembrane region" description="Helical" evidence="1">
    <location>
        <begin position="6"/>
        <end position="25"/>
    </location>
</feature>
<dbReference type="STRING" id="1121290.CLAOCE_19100"/>
<dbReference type="AlphaFoldDB" id="A0A1E8EWT0"/>
<keyword evidence="1" id="KW-0812">Transmembrane</keyword>
<keyword evidence="3" id="KW-1185">Reference proteome</keyword>
<dbReference type="EMBL" id="LZFO01000033">
    <property type="protein sequence ID" value="OFI05091.1"/>
    <property type="molecule type" value="Genomic_DNA"/>
</dbReference>
<evidence type="ECO:0000313" key="2">
    <source>
        <dbReference type="EMBL" id="OFI05091.1"/>
    </source>
</evidence>
<organism evidence="2 3">
    <name type="scientific">Clostridium acetireducens DSM 10703</name>
    <dbReference type="NCBI Taxonomy" id="1121290"/>
    <lineage>
        <taxon>Bacteria</taxon>
        <taxon>Bacillati</taxon>
        <taxon>Bacillota</taxon>
        <taxon>Clostridia</taxon>
        <taxon>Eubacteriales</taxon>
        <taxon>Clostridiaceae</taxon>
        <taxon>Clostridium</taxon>
    </lineage>
</organism>
<dbReference type="RefSeq" id="WP_070110879.1">
    <property type="nucleotide sequence ID" value="NZ_LZFO01000033.1"/>
</dbReference>
<evidence type="ECO:0008006" key="4">
    <source>
        <dbReference type="Google" id="ProtNLM"/>
    </source>
</evidence>
<proteinExistence type="predicted"/>
<keyword evidence="1" id="KW-0472">Membrane</keyword>
<dbReference type="Proteomes" id="UP000175744">
    <property type="component" value="Unassembled WGS sequence"/>
</dbReference>
<gene>
    <name evidence="2" type="ORF">CLOACE_19100</name>
</gene>
<name>A0A1E8EWT0_9CLOT</name>